<dbReference type="RefSeq" id="WP_145672697.1">
    <property type="nucleotide sequence ID" value="NZ_VITF01000001.1"/>
</dbReference>
<comment type="caution">
    <text evidence="7">The sequence shown here is derived from an EMBL/GenBank/DDBJ whole genome shotgun (WGS) entry which is preliminary data.</text>
</comment>
<gene>
    <name evidence="7" type="ORF">FBZ82_101799</name>
</gene>
<evidence type="ECO:0000256" key="4">
    <source>
        <dbReference type="ARBA" id="ARBA00022692"/>
    </source>
</evidence>
<dbReference type="Pfam" id="PF01697">
    <property type="entry name" value="Glyco_transf_92"/>
    <property type="match status" value="1"/>
</dbReference>
<name>A0A560BQ91_AZOBR</name>
<dbReference type="PANTHER" id="PTHR21461">
    <property type="entry name" value="GLYCOSYLTRANSFERASE FAMILY 92 PROTEIN"/>
    <property type="match status" value="1"/>
</dbReference>
<keyword evidence="2" id="KW-0328">Glycosyltransferase</keyword>
<dbReference type="InterPro" id="IPR008166">
    <property type="entry name" value="Glyco_transf_92"/>
</dbReference>
<dbReference type="GO" id="GO:0016757">
    <property type="term" value="F:glycosyltransferase activity"/>
    <property type="evidence" value="ECO:0007669"/>
    <property type="project" value="UniProtKB-KW"/>
</dbReference>
<evidence type="ECO:0000256" key="6">
    <source>
        <dbReference type="ARBA" id="ARBA00023136"/>
    </source>
</evidence>
<dbReference type="Gene3D" id="3.90.550.10">
    <property type="entry name" value="Spore Coat Polysaccharide Biosynthesis Protein SpsA, Chain A"/>
    <property type="match status" value="1"/>
</dbReference>
<dbReference type="PANTHER" id="PTHR21461:SF69">
    <property type="entry name" value="GLYCOSYLTRANSFERASE FAMILY 92 PROTEIN"/>
    <property type="match status" value="1"/>
</dbReference>
<evidence type="ECO:0000313" key="8">
    <source>
        <dbReference type="Proteomes" id="UP000316083"/>
    </source>
</evidence>
<keyword evidence="4" id="KW-0812">Transmembrane</keyword>
<dbReference type="GO" id="GO:0005737">
    <property type="term" value="C:cytoplasm"/>
    <property type="evidence" value="ECO:0007669"/>
    <property type="project" value="TreeGrafter"/>
</dbReference>
<dbReference type="GO" id="GO:0016020">
    <property type="term" value="C:membrane"/>
    <property type="evidence" value="ECO:0007669"/>
    <property type="project" value="UniProtKB-SubCell"/>
</dbReference>
<keyword evidence="6" id="KW-0472">Membrane</keyword>
<accession>A0A560BQ91</accession>
<evidence type="ECO:0000256" key="5">
    <source>
        <dbReference type="ARBA" id="ARBA00022989"/>
    </source>
</evidence>
<proteinExistence type="predicted"/>
<dbReference type="InterPro" id="IPR029044">
    <property type="entry name" value="Nucleotide-diphossugar_trans"/>
</dbReference>
<evidence type="ECO:0000256" key="2">
    <source>
        <dbReference type="ARBA" id="ARBA00022676"/>
    </source>
</evidence>
<dbReference type="AlphaFoldDB" id="A0A560BQ91"/>
<evidence type="ECO:0000313" key="7">
    <source>
        <dbReference type="EMBL" id="TWA74780.1"/>
    </source>
</evidence>
<evidence type="ECO:0000256" key="1">
    <source>
        <dbReference type="ARBA" id="ARBA00004167"/>
    </source>
</evidence>
<sequence>MPMTVAVCAIVKNEGRYLLEWVAYHVAIGIDCFILYDNGSTDGSIELLTRLGRTLDITLIAWPSPSSVQSFDYSEVYDALDQIPDHAACDWEANIWLSPQIAAYNHALTHFGARHDWMLFVDADEFFVPVRDRSIKDVIARCAVREEVGAIVVNEKYFGSSGRDHYEDRPVIERFTRCAPPRFDGHLHVKTLVRPSRTALMFIHGAKLREGATVNDVGETIEVGQHAFSPTISMYYGQLNHYSVKSREEFTLKKARGRAHVADDHIAKFADMDDAYFQRQDRNEDTDLSVQRFLAATLHNMMALRRHCGLECGSDHGQTETALSPGSAA</sequence>
<evidence type="ECO:0000256" key="3">
    <source>
        <dbReference type="ARBA" id="ARBA00022679"/>
    </source>
</evidence>
<keyword evidence="3 7" id="KW-0808">Transferase</keyword>
<dbReference type="Proteomes" id="UP000316083">
    <property type="component" value="Unassembled WGS sequence"/>
</dbReference>
<keyword evidence="5" id="KW-1133">Transmembrane helix</keyword>
<dbReference type="EMBL" id="VITF01000001">
    <property type="protein sequence ID" value="TWA74780.1"/>
    <property type="molecule type" value="Genomic_DNA"/>
</dbReference>
<comment type="subcellular location">
    <subcellularLocation>
        <location evidence="1">Membrane</location>
        <topology evidence="1">Single-pass membrane protein</topology>
    </subcellularLocation>
</comment>
<protein>
    <submittedName>
        <fullName evidence="7">Glycosyl transferase family 92</fullName>
    </submittedName>
</protein>
<reference evidence="7 8" key="1">
    <citation type="submission" date="2019-06" db="EMBL/GenBank/DDBJ databases">
        <title>Genomic Encyclopedia of Type Strains, Phase IV (KMG-V): Genome sequencing to study the core and pangenomes of soil and plant-associated prokaryotes.</title>
        <authorList>
            <person name="Whitman W."/>
        </authorList>
    </citation>
    <scope>NUCLEOTIDE SEQUENCE [LARGE SCALE GENOMIC DNA]</scope>
    <source>
        <strain evidence="7 8">BR 11796</strain>
    </source>
</reference>
<dbReference type="SUPFAM" id="SSF53448">
    <property type="entry name" value="Nucleotide-diphospho-sugar transferases"/>
    <property type="match status" value="1"/>
</dbReference>
<organism evidence="7 8">
    <name type="scientific">Azospirillum brasilense</name>
    <dbReference type="NCBI Taxonomy" id="192"/>
    <lineage>
        <taxon>Bacteria</taxon>
        <taxon>Pseudomonadati</taxon>
        <taxon>Pseudomonadota</taxon>
        <taxon>Alphaproteobacteria</taxon>
        <taxon>Rhodospirillales</taxon>
        <taxon>Azospirillaceae</taxon>
        <taxon>Azospirillum</taxon>
    </lineage>
</organism>